<dbReference type="InterPro" id="IPR029033">
    <property type="entry name" value="His_PPase_superfam"/>
</dbReference>
<name>A0A1L3JHH7_9FLAO</name>
<dbReference type="EMBL" id="CP018155">
    <property type="protein sequence ID" value="APG64595.1"/>
    <property type="molecule type" value="Genomic_DNA"/>
</dbReference>
<dbReference type="Proteomes" id="UP000181898">
    <property type="component" value="Chromosome"/>
</dbReference>
<dbReference type="Gene3D" id="3.40.50.1240">
    <property type="entry name" value="Phosphoglycerate mutase-like"/>
    <property type="match status" value="1"/>
</dbReference>
<keyword evidence="2" id="KW-1185">Reference proteome</keyword>
<dbReference type="STRING" id="1850252.LPB136_04080"/>
<dbReference type="KEGG" id="ten:LPB136_04080"/>
<reference evidence="1 2" key="1">
    <citation type="submission" date="2016-11" db="EMBL/GenBank/DDBJ databases">
        <title>Tenacibaculum sp. LPB0136, isolated from marine environment.</title>
        <authorList>
            <person name="Kim E."/>
            <person name="Yi H."/>
        </authorList>
    </citation>
    <scope>NUCLEOTIDE SEQUENCE [LARGE SCALE GENOMIC DNA]</scope>
    <source>
        <strain evidence="1 2">LPB0136</strain>
    </source>
</reference>
<dbReference type="RefSeq" id="WP_072554921.1">
    <property type="nucleotide sequence ID" value="NZ_CP018155.1"/>
</dbReference>
<evidence type="ECO:0000313" key="2">
    <source>
        <dbReference type="Proteomes" id="UP000181898"/>
    </source>
</evidence>
<organism evidence="1 2">
    <name type="scientific">Tenacibaculum todarodis</name>
    <dbReference type="NCBI Taxonomy" id="1850252"/>
    <lineage>
        <taxon>Bacteria</taxon>
        <taxon>Pseudomonadati</taxon>
        <taxon>Bacteroidota</taxon>
        <taxon>Flavobacteriia</taxon>
        <taxon>Flavobacteriales</taxon>
        <taxon>Flavobacteriaceae</taxon>
        <taxon>Tenacibaculum</taxon>
    </lineage>
</organism>
<dbReference type="OrthoDB" id="3296006at2"/>
<dbReference type="InterPro" id="IPR013078">
    <property type="entry name" value="His_Pase_superF_clade-1"/>
</dbReference>
<sequence>MKKIILIIAVLFSSIGVFSQEEITTYYLIRHAEKVKTDTTDKNPTLNNEGIKRSENWVKILSDVSFDAIYSTDYKRTKQTAKFVADSQKLQILGYDPRNMFDEAFQYNTKGKTILIVGHSNTTPYFANKILGVEKYKQIEETNNGNLYIVTVIGDIKTSTLLKIE</sequence>
<evidence type="ECO:0000313" key="1">
    <source>
        <dbReference type="EMBL" id="APG64595.1"/>
    </source>
</evidence>
<gene>
    <name evidence="1" type="ORF">LPB136_04080</name>
</gene>
<accession>A0A1L3JHH7</accession>
<dbReference type="Pfam" id="PF00300">
    <property type="entry name" value="His_Phos_1"/>
    <property type="match status" value="1"/>
</dbReference>
<dbReference type="CDD" id="cd07067">
    <property type="entry name" value="HP_PGM_like"/>
    <property type="match status" value="1"/>
</dbReference>
<dbReference type="SUPFAM" id="SSF53254">
    <property type="entry name" value="Phosphoglycerate mutase-like"/>
    <property type="match status" value="1"/>
</dbReference>
<protein>
    <submittedName>
        <fullName evidence="1">Phosphoglycerate mutase</fullName>
    </submittedName>
</protein>
<proteinExistence type="predicted"/>
<dbReference type="AlphaFoldDB" id="A0A1L3JHH7"/>